<reference evidence="1 2" key="1">
    <citation type="submission" date="2023-08" db="EMBL/GenBank/DDBJ databases">
        <title>Draft genome sequence of Algoriphagus taiwanensis.</title>
        <authorList>
            <person name="Takatani N."/>
            <person name="Hosokawa M."/>
            <person name="Sawabe T."/>
        </authorList>
    </citation>
    <scope>NUCLEOTIDE SEQUENCE [LARGE SCALE GENOMIC DNA]</scope>
    <source>
        <strain evidence="1 2">JCM 19755</strain>
    </source>
</reference>
<protein>
    <recommendedName>
        <fullName evidence="3">Photosynthesis system II assembly factor Ycf48/Hcf136-like domain-containing protein</fullName>
    </recommendedName>
</protein>
<evidence type="ECO:0008006" key="3">
    <source>
        <dbReference type="Google" id="ProtNLM"/>
    </source>
</evidence>
<dbReference type="SUPFAM" id="SSF110296">
    <property type="entry name" value="Oligoxyloglucan reducing end-specific cellobiohydrolase"/>
    <property type="match status" value="1"/>
</dbReference>
<dbReference type="EMBL" id="BTPE01000005">
    <property type="protein sequence ID" value="GMQ33539.1"/>
    <property type="molecule type" value="Genomic_DNA"/>
</dbReference>
<evidence type="ECO:0000313" key="2">
    <source>
        <dbReference type="Proteomes" id="UP001307705"/>
    </source>
</evidence>
<dbReference type="RefSeq" id="WP_338228337.1">
    <property type="nucleotide sequence ID" value="NZ_BTPE01000005.1"/>
</dbReference>
<gene>
    <name evidence="1" type="ORF">Ataiwa_18110</name>
</gene>
<name>A0ABQ6Q040_9BACT</name>
<dbReference type="InterPro" id="IPR015943">
    <property type="entry name" value="WD40/YVTN_repeat-like_dom_sf"/>
</dbReference>
<comment type="caution">
    <text evidence="1">The sequence shown here is derived from an EMBL/GenBank/DDBJ whole genome shotgun (WGS) entry which is preliminary data.</text>
</comment>
<dbReference type="Gene3D" id="2.130.10.10">
    <property type="entry name" value="YVTN repeat-like/Quinoprotein amine dehydrogenase"/>
    <property type="match status" value="2"/>
</dbReference>
<proteinExistence type="predicted"/>
<keyword evidence="2" id="KW-1185">Reference proteome</keyword>
<organism evidence="1 2">
    <name type="scientific">Algoriphagus taiwanensis</name>
    <dbReference type="NCBI Taxonomy" id="1445656"/>
    <lineage>
        <taxon>Bacteria</taxon>
        <taxon>Pseudomonadati</taxon>
        <taxon>Bacteroidota</taxon>
        <taxon>Cytophagia</taxon>
        <taxon>Cytophagales</taxon>
        <taxon>Cyclobacteriaceae</taxon>
        <taxon>Algoriphagus</taxon>
    </lineage>
</organism>
<evidence type="ECO:0000313" key="1">
    <source>
        <dbReference type="EMBL" id="GMQ33539.1"/>
    </source>
</evidence>
<dbReference type="Proteomes" id="UP001307705">
    <property type="component" value="Unassembled WGS sequence"/>
</dbReference>
<sequence length="341" mass="39466">MRRSIYLVFILFCLSCGKEELPPRETTLLEAWEVEEVLSNWFGSYSQMTQFINEWVGFRTGPMLYKTRDGGRNFDGIFLFPYSPTPPAVFALDEQQIWITFTRIEEDEKSSQGIVYRSKDGGDTWEVFERKNTFFERMSFSSSTRGFAHVIEYDGSGTELFELFQTEDGGATWFRMEGVDLSRVSFQQIIWKTQDLGFIVGLDGAHYRTLDGGKTWTPFRSNPSGTESIFYPIDADRYYDFRFSETVLGNWADRTEVRLDQPIYVLSHIGDEVLGLLLEEGCPPYTPCKNWLMSSQDGGKTWEKHRGVPFDIPIRRDQEVRPGVVLISDYDSSTLVRIRKK</sequence>
<accession>A0ABQ6Q040</accession>